<keyword evidence="4" id="KW-0611">Plant defense</keyword>
<keyword evidence="5" id="KW-1133">Transmembrane helix</keyword>
<dbReference type="GO" id="GO:0016020">
    <property type="term" value="C:membrane"/>
    <property type="evidence" value="ECO:0007669"/>
    <property type="project" value="UniProtKB-SubCell"/>
</dbReference>
<dbReference type="OrthoDB" id="10645803at2759"/>
<evidence type="ECO:0000256" key="5">
    <source>
        <dbReference type="ARBA" id="ARBA00022989"/>
    </source>
</evidence>
<dbReference type="AlphaFoldDB" id="A0A7J9HSY2"/>
<dbReference type="Proteomes" id="UP000593560">
    <property type="component" value="Unassembled WGS sequence"/>
</dbReference>
<evidence type="ECO:0000313" key="9">
    <source>
        <dbReference type="Proteomes" id="UP000593560"/>
    </source>
</evidence>
<keyword evidence="7" id="KW-0568">Pathogenesis-related protein</keyword>
<evidence type="ECO:0000256" key="2">
    <source>
        <dbReference type="ARBA" id="ARBA00006574"/>
    </source>
</evidence>
<dbReference type="Pfam" id="PF03094">
    <property type="entry name" value="Mlo"/>
    <property type="match status" value="1"/>
</dbReference>
<reference evidence="8 9" key="1">
    <citation type="journal article" date="2019" name="Genome Biol. Evol.">
        <title>Insights into the evolution of the New World diploid cottons (Gossypium, subgenus Houzingenia) based on genome sequencing.</title>
        <authorList>
            <person name="Grover C.E."/>
            <person name="Arick M.A. 2nd"/>
            <person name="Thrash A."/>
            <person name="Conover J.L."/>
            <person name="Sanders W.S."/>
            <person name="Peterson D.G."/>
            <person name="Frelichowski J.E."/>
            <person name="Scheffler J.A."/>
            <person name="Scheffler B.E."/>
            <person name="Wendel J.F."/>
        </authorList>
    </citation>
    <scope>NUCLEOTIDE SEQUENCE [LARGE SCALE GENOMIC DNA]</scope>
    <source>
        <strain evidence="8">0</strain>
        <tissue evidence="8">Leaf</tissue>
    </source>
</reference>
<gene>
    <name evidence="8" type="ORF">Gohar_025984</name>
</gene>
<evidence type="ECO:0000256" key="4">
    <source>
        <dbReference type="ARBA" id="ARBA00022821"/>
    </source>
</evidence>
<keyword evidence="3" id="KW-0812">Transmembrane</keyword>
<accession>A0A7J9HSY2</accession>
<sequence>MDSLRIYSQAHFSEGSNFDFQKYIKRALVKDFGVVVGIRLVYFI</sequence>
<dbReference type="EMBL" id="JABFAD010000011">
    <property type="protein sequence ID" value="MBA0811975.1"/>
    <property type="molecule type" value="Genomic_DNA"/>
</dbReference>
<evidence type="ECO:0000313" key="8">
    <source>
        <dbReference type="EMBL" id="MBA0811975.1"/>
    </source>
</evidence>
<comment type="similarity">
    <text evidence="2">Belongs to the MLO family.</text>
</comment>
<comment type="caution">
    <text evidence="8">The sequence shown here is derived from an EMBL/GenBank/DDBJ whole genome shotgun (WGS) entry which is preliminary data.</text>
</comment>
<evidence type="ECO:0000256" key="3">
    <source>
        <dbReference type="ARBA" id="ARBA00022692"/>
    </source>
</evidence>
<protein>
    <submittedName>
        <fullName evidence="8">Uncharacterized protein</fullName>
    </submittedName>
</protein>
<evidence type="ECO:0000256" key="6">
    <source>
        <dbReference type="ARBA" id="ARBA00023136"/>
    </source>
</evidence>
<dbReference type="InterPro" id="IPR004326">
    <property type="entry name" value="Mlo"/>
</dbReference>
<keyword evidence="9" id="KW-1185">Reference proteome</keyword>
<dbReference type="GO" id="GO:0006952">
    <property type="term" value="P:defense response"/>
    <property type="evidence" value="ECO:0007669"/>
    <property type="project" value="UniProtKB-KW"/>
</dbReference>
<keyword evidence="6" id="KW-0472">Membrane</keyword>
<comment type="subcellular location">
    <subcellularLocation>
        <location evidence="1">Membrane</location>
        <topology evidence="1">Multi-pass membrane protein</topology>
    </subcellularLocation>
</comment>
<organism evidence="8 9">
    <name type="scientific">Gossypium harknessii</name>
    <dbReference type="NCBI Taxonomy" id="34285"/>
    <lineage>
        <taxon>Eukaryota</taxon>
        <taxon>Viridiplantae</taxon>
        <taxon>Streptophyta</taxon>
        <taxon>Embryophyta</taxon>
        <taxon>Tracheophyta</taxon>
        <taxon>Spermatophyta</taxon>
        <taxon>Magnoliopsida</taxon>
        <taxon>eudicotyledons</taxon>
        <taxon>Gunneridae</taxon>
        <taxon>Pentapetalae</taxon>
        <taxon>rosids</taxon>
        <taxon>malvids</taxon>
        <taxon>Malvales</taxon>
        <taxon>Malvaceae</taxon>
        <taxon>Malvoideae</taxon>
        <taxon>Gossypium</taxon>
    </lineage>
</organism>
<name>A0A7J9HSY2_9ROSI</name>
<proteinExistence type="inferred from homology"/>
<evidence type="ECO:0000256" key="7">
    <source>
        <dbReference type="ARBA" id="ARBA00023265"/>
    </source>
</evidence>
<evidence type="ECO:0000256" key="1">
    <source>
        <dbReference type="ARBA" id="ARBA00004141"/>
    </source>
</evidence>